<proteinExistence type="predicted"/>
<organism evidence="3 4">
    <name type="scientific">Triparma retinervis</name>
    <dbReference type="NCBI Taxonomy" id="2557542"/>
    <lineage>
        <taxon>Eukaryota</taxon>
        <taxon>Sar</taxon>
        <taxon>Stramenopiles</taxon>
        <taxon>Ochrophyta</taxon>
        <taxon>Bolidophyceae</taxon>
        <taxon>Parmales</taxon>
        <taxon>Triparmaceae</taxon>
        <taxon>Triparma</taxon>
    </lineage>
</organism>
<dbReference type="InterPro" id="IPR000626">
    <property type="entry name" value="Ubiquitin-like_dom"/>
</dbReference>
<dbReference type="AlphaFoldDB" id="A0A9W7FBH1"/>
<dbReference type="InterPro" id="IPR029071">
    <property type="entry name" value="Ubiquitin-like_domsf"/>
</dbReference>
<feature type="domain" description="Ubiquitin-like" evidence="1">
    <location>
        <begin position="8"/>
        <end position="64"/>
    </location>
</feature>
<reference evidence="3" key="1">
    <citation type="submission" date="2022-07" db="EMBL/GenBank/DDBJ databases">
        <title>Genome analysis of Parmales, a sister group of diatoms, reveals the evolutionary specialization of diatoms from phago-mixotrophs to photoautotrophs.</title>
        <authorList>
            <person name="Ban H."/>
            <person name="Sato S."/>
            <person name="Yoshikawa S."/>
            <person name="Kazumasa Y."/>
            <person name="Nakamura Y."/>
            <person name="Ichinomiya M."/>
            <person name="Saitoh K."/>
            <person name="Sato N."/>
            <person name="Blanc-Mathieu R."/>
            <person name="Endo H."/>
            <person name="Kuwata A."/>
            <person name="Ogata H."/>
        </authorList>
    </citation>
    <scope>NUCLEOTIDE SEQUENCE</scope>
</reference>
<dbReference type="EMBL" id="BRXZ01000296">
    <property type="protein sequence ID" value="GMI09104.1"/>
    <property type="molecule type" value="Genomic_DNA"/>
</dbReference>
<feature type="domain" description="WLM" evidence="2">
    <location>
        <begin position="139"/>
        <end position="332"/>
    </location>
</feature>
<evidence type="ECO:0000259" key="1">
    <source>
        <dbReference type="PROSITE" id="PS50053"/>
    </source>
</evidence>
<dbReference type="Pfam" id="PF08325">
    <property type="entry name" value="WLM"/>
    <property type="match status" value="1"/>
</dbReference>
<dbReference type="Proteomes" id="UP001165082">
    <property type="component" value="Unassembled WGS sequence"/>
</dbReference>
<comment type="caution">
    <text evidence="3">The sequence shown here is derived from an EMBL/GenBank/DDBJ whole genome shotgun (WGS) entry which is preliminary data.</text>
</comment>
<dbReference type="PROSITE" id="PS50053">
    <property type="entry name" value="UBIQUITIN_2"/>
    <property type="match status" value="1"/>
</dbReference>
<dbReference type="PANTHER" id="PTHR47796">
    <property type="entry name" value="ZINC METALLOPROTEINASE-LIKE PROTEIN"/>
    <property type="match status" value="1"/>
</dbReference>
<dbReference type="SUPFAM" id="SSF54236">
    <property type="entry name" value="Ubiquitin-like"/>
    <property type="match status" value="1"/>
</dbReference>
<evidence type="ECO:0000313" key="4">
    <source>
        <dbReference type="Proteomes" id="UP001165082"/>
    </source>
</evidence>
<sequence>MASFVTKVQISFRGKKYAREVECGLDSTSTVLELKERVLVESGVGGIEPQHLKFLLGGRVLADDALQREVFFTGKAAGKKMHKIIAMGMSEKEVERFNEEQKKVSRGVRVRDDISSEGRMEAARRIRAGKALNEASSAKEKAAAFVPFGRIETLPMLPERHVATRILTELANDPGIKECMRRRNWRVGCLAEMYPEGKVGVSEVCVMGLNQNQGEKIFLRLRTDDLKGWRKIQSVRKVLYHELSHNDISEHNGEFFALMRQVEKECEEMDWTRAGGVASGGGGSAGDGDFSAELSQLDRAFQGGSGRLGGASALASQVIPASVMAASAAEMRLSQEEEEVIKNCGCGAISHLTMRPTSNAIEELFTKGESVVYDTRDPARGWVDAQIVERHLANGVDEPYYTIRYARDGEDIEKQTTPERLKRIVKGG</sequence>
<dbReference type="PANTHER" id="PTHR47796:SF1">
    <property type="entry name" value="OS08G0500800 PROTEIN"/>
    <property type="match status" value="1"/>
</dbReference>
<evidence type="ECO:0008006" key="5">
    <source>
        <dbReference type="Google" id="ProtNLM"/>
    </source>
</evidence>
<keyword evidence="4" id="KW-1185">Reference proteome</keyword>
<evidence type="ECO:0000313" key="3">
    <source>
        <dbReference type="EMBL" id="GMI09104.1"/>
    </source>
</evidence>
<dbReference type="InterPro" id="IPR013536">
    <property type="entry name" value="WLM_dom"/>
</dbReference>
<dbReference type="PROSITE" id="PS51397">
    <property type="entry name" value="WLM"/>
    <property type="match status" value="1"/>
</dbReference>
<dbReference type="OrthoDB" id="49605at2759"/>
<gene>
    <name evidence="3" type="ORF">TrRE_jg6513</name>
</gene>
<name>A0A9W7FBH1_9STRA</name>
<evidence type="ECO:0000259" key="2">
    <source>
        <dbReference type="PROSITE" id="PS51397"/>
    </source>
</evidence>
<protein>
    <recommendedName>
        <fullName evidence="5">WLM domain-containing protein</fullName>
    </recommendedName>
</protein>
<accession>A0A9W7FBH1</accession>